<dbReference type="AlphaFoldDB" id="A0A1W7A902"/>
<evidence type="ECO:0000313" key="1">
    <source>
        <dbReference type="EMBL" id="ARQ05974.1"/>
    </source>
</evidence>
<evidence type="ECO:0000313" key="2">
    <source>
        <dbReference type="Proteomes" id="UP000194154"/>
    </source>
</evidence>
<keyword evidence="2" id="KW-1185">Reference proteome</keyword>
<dbReference type="NCBIfam" id="NF040877">
    <property type="entry name" value="SE1832_fam"/>
    <property type="match status" value="1"/>
</dbReference>
<sequence length="52" mass="6143">MDLNQQLLELKEEYMRIQNDLEKVESTGQSSPRLEEKLVEIEQQIAQVRAQL</sequence>
<dbReference type="EMBL" id="CP021059">
    <property type="protein sequence ID" value="ARQ05974.1"/>
    <property type="molecule type" value="Genomic_DNA"/>
</dbReference>
<dbReference type="GeneID" id="43457890"/>
<name>A0A1W7A902_9STAP</name>
<organism evidence="1 2">
    <name type="scientific">Macrococcoides canis</name>
    <dbReference type="NCBI Taxonomy" id="1855823"/>
    <lineage>
        <taxon>Bacteria</taxon>
        <taxon>Bacillati</taxon>
        <taxon>Bacillota</taxon>
        <taxon>Bacilli</taxon>
        <taxon>Bacillales</taxon>
        <taxon>Staphylococcaceae</taxon>
        <taxon>Macrococcoides</taxon>
    </lineage>
</organism>
<dbReference type="KEGG" id="mcak:MCCS_03060"/>
<accession>A0A1W7A902</accession>
<protein>
    <submittedName>
        <fullName evidence="1">Uncharacterized protein</fullName>
    </submittedName>
</protein>
<dbReference type="Proteomes" id="UP000194154">
    <property type="component" value="Chromosome"/>
</dbReference>
<dbReference type="InterPro" id="IPR048062">
    <property type="entry name" value="SE1832-like"/>
</dbReference>
<reference evidence="1 2" key="1">
    <citation type="journal article" date="2017" name="Int. J. Syst. Evol. Microbiol.">
        <title>Macrococcus canis sp. nov., a skin bacterium associated with infections in dogs.</title>
        <authorList>
            <person name="Gobeli Brawand S."/>
            <person name="Cotting K."/>
            <person name="Gomez-Sanz E."/>
            <person name="Collaud A."/>
            <person name="Thomann A."/>
            <person name="Brodard I."/>
            <person name="Rodriguez-Campos S."/>
            <person name="Strauss C."/>
            <person name="Perreten V."/>
        </authorList>
    </citation>
    <scope>NUCLEOTIDE SEQUENCE [LARGE SCALE GENOMIC DNA]</scope>
    <source>
        <strain evidence="1 2">KM45013</strain>
    </source>
</reference>
<proteinExistence type="predicted"/>
<dbReference type="STRING" id="1855823.MCCS_03060"/>
<gene>
    <name evidence="1" type="ORF">MCCS_03060</name>
</gene>
<dbReference type="RefSeq" id="WP_086041682.1">
    <property type="nucleotide sequence ID" value="NZ_CBCRZA010000003.1"/>
</dbReference>